<protein>
    <recommendedName>
        <fullName evidence="5">DNA-directed RNA polymerase</fullName>
    </recommendedName>
</protein>
<dbReference type="GO" id="GO:0003677">
    <property type="term" value="F:DNA binding"/>
    <property type="evidence" value="ECO:0007669"/>
    <property type="project" value="InterPro"/>
</dbReference>
<dbReference type="GO" id="GO:0005665">
    <property type="term" value="C:RNA polymerase II, core complex"/>
    <property type="evidence" value="ECO:0007669"/>
    <property type="project" value="TreeGrafter"/>
</dbReference>
<dbReference type="Pfam" id="PF01192">
    <property type="entry name" value="RNA_pol_Rpb6"/>
    <property type="match status" value="1"/>
</dbReference>
<dbReference type="PANTHER" id="PTHR47227:SF5">
    <property type="entry name" value="DNA-DIRECTED RNA POLYMERASES I, II, AND III SUBUNIT RPABC2"/>
    <property type="match status" value="1"/>
</dbReference>
<dbReference type="PROSITE" id="PS01111">
    <property type="entry name" value="RNA_POL_K_14KD"/>
    <property type="match status" value="1"/>
</dbReference>
<dbReference type="GO" id="GO:0005666">
    <property type="term" value="C:RNA polymerase III complex"/>
    <property type="evidence" value="ECO:0007669"/>
    <property type="project" value="TreeGrafter"/>
</dbReference>
<evidence type="ECO:0000256" key="3">
    <source>
        <dbReference type="SAM" id="MobiDB-lite"/>
    </source>
</evidence>
<feature type="compositionally biased region" description="Basic residues" evidence="3">
    <location>
        <begin position="93"/>
        <end position="102"/>
    </location>
</feature>
<proteinExistence type="predicted"/>
<reference evidence="4" key="1">
    <citation type="journal article" date="2020" name="Nature">
        <title>Giant virus diversity and host interactions through global metagenomics.</title>
        <authorList>
            <person name="Schulz F."/>
            <person name="Roux S."/>
            <person name="Paez-Espino D."/>
            <person name="Jungbluth S."/>
            <person name="Walsh D.A."/>
            <person name="Denef V.J."/>
            <person name="McMahon K.D."/>
            <person name="Konstantinidis K.T."/>
            <person name="Eloe-Fadrosh E.A."/>
            <person name="Kyrpides N.C."/>
            <person name="Woyke T."/>
        </authorList>
    </citation>
    <scope>NUCLEOTIDE SEQUENCE</scope>
    <source>
        <strain evidence="4">GVMAG-S-ERX556106-38</strain>
    </source>
</reference>
<accession>A0A6C0FDF8</accession>
<feature type="compositionally biased region" description="Acidic residues" evidence="3">
    <location>
        <begin position="32"/>
        <end position="89"/>
    </location>
</feature>
<dbReference type="GO" id="GO:0006360">
    <property type="term" value="P:transcription by RNA polymerase I"/>
    <property type="evidence" value="ECO:0007669"/>
    <property type="project" value="TreeGrafter"/>
</dbReference>
<dbReference type="PANTHER" id="PTHR47227">
    <property type="entry name" value="DNA-DIRECTED RNA POLYMERASE SUBUNIT K"/>
    <property type="match status" value="1"/>
</dbReference>
<dbReference type="GO" id="GO:0003899">
    <property type="term" value="F:DNA-directed RNA polymerase activity"/>
    <property type="evidence" value="ECO:0007669"/>
    <property type="project" value="InterPro"/>
</dbReference>
<dbReference type="AlphaFoldDB" id="A0A6C0FDF8"/>
<evidence type="ECO:0000256" key="2">
    <source>
        <dbReference type="ARBA" id="ARBA00023163"/>
    </source>
</evidence>
<dbReference type="GO" id="GO:0005736">
    <property type="term" value="C:RNA polymerase I complex"/>
    <property type="evidence" value="ECO:0007669"/>
    <property type="project" value="TreeGrafter"/>
</dbReference>
<organism evidence="4">
    <name type="scientific">viral metagenome</name>
    <dbReference type="NCBI Taxonomy" id="1070528"/>
    <lineage>
        <taxon>unclassified sequences</taxon>
        <taxon>metagenomes</taxon>
        <taxon>organismal metagenomes</taxon>
    </lineage>
</organism>
<evidence type="ECO:0008006" key="5">
    <source>
        <dbReference type="Google" id="ProtNLM"/>
    </source>
</evidence>
<keyword evidence="2" id="KW-0804">Transcription</keyword>
<dbReference type="EMBL" id="MN738836">
    <property type="protein sequence ID" value="QHT38901.1"/>
    <property type="molecule type" value="Genomic_DNA"/>
</dbReference>
<name>A0A6C0FDF8_9ZZZZ</name>
<dbReference type="GO" id="GO:0042797">
    <property type="term" value="P:tRNA transcription by RNA polymerase III"/>
    <property type="evidence" value="ECO:0007669"/>
    <property type="project" value="TreeGrafter"/>
</dbReference>
<keyword evidence="1" id="KW-0240">DNA-directed RNA polymerase</keyword>
<sequence length="283" mass="32703">MKNSATNINDDSENEDNDNISVSSETSNQNAETEDVNDEQDEIDDNEEEVAEDIDNEDNEENEVDENIEEDEEELSDDDVEDMDDDDDEAKPLNKKGLKRVTAKPLSDSHSLLMDAMNIQDDDDDSDDSMSVDNELQMNGVMADDEEYDDDDDEDPETYFQKFDEEINTNYLLEQHPNQFNKNYDEIEMLSNVVRDVNNNIIDPLHKTIPYLTKYERTRVLGQRAKQINSGSKPYVQVPDNIMDGYIIAQMELVQKRIPFIIQRPVYGGASEYWKLKDLELLM</sequence>
<dbReference type="InterPro" id="IPR006110">
    <property type="entry name" value="Pol_omega/Rpo6/RPB6"/>
</dbReference>
<dbReference type="GO" id="GO:0006366">
    <property type="term" value="P:transcription by RNA polymerase II"/>
    <property type="evidence" value="ECO:0007669"/>
    <property type="project" value="TreeGrafter"/>
</dbReference>
<dbReference type="Gene3D" id="3.90.940.10">
    <property type="match status" value="1"/>
</dbReference>
<dbReference type="SUPFAM" id="SSF63562">
    <property type="entry name" value="RPB6/omega subunit-like"/>
    <property type="match status" value="1"/>
</dbReference>
<dbReference type="InterPro" id="IPR036161">
    <property type="entry name" value="RPB6/omega-like_sf"/>
</dbReference>
<evidence type="ECO:0000313" key="4">
    <source>
        <dbReference type="EMBL" id="QHT38901.1"/>
    </source>
</evidence>
<feature type="region of interest" description="Disordered" evidence="3">
    <location>
        <begin position="1"/>
        <end position="104"/>
    </location>
</feature>
<evidence type="ECO:0000256" key="1">
    <source>
        <dbReference type="ARBA" id="ARBA00022478"/>
    </source>
</evidence>
<dbReference type="InterPro" id="IPR020708">
    <property type="entry name" value="DNA-dir_RNA_polK_14-18kDa_CS"/>
</dbReference>